<reference evidence="3" key="1">
    <citation type="journal article" date="2015" name="PLoS Genet.">
        <title>The dynamic genome and transcriptome of the human fungal pathogen Blastomyces and close relative Emmonsia.</title>
        <authorList>
            <person name="Munoz J.F."/>
            <person name="Gauthier G.M."/>
            <person name="Desjardins C.A."/>
            <person name="Gallo J.E."/>
            <person name="Holder J."/>
            <person name="Sullivan T.D."/>
            <person name="Marty A.J."/>
            <person name="Carmen J.C."/>
            <person name="Chen Z."/>
            <person name="Ding L."/>
            <person name="Gujja S."/>
            <person name="Magrini V."/>
            <person name="Misas E."/>
            <person name="Mitreva M."/>
            <person name="Priest M."/>
            <person name="Saif S."/>
            <person name="Whiston E.A."/>
            <person name="Young S."/>
            <person name="Zeng Q."/>
            <person name="Goldman W.E."/>
            <person name="Mardis E.R."/>
            <person name="Taylor J.W."/>
            <person name="McEwen J.G."/>
            <person name="Clay O.K."/>
            <person name="Klein B.S."/>
            <person name="Cuomo C.A."/>
        </authorList>
    </citation>
    <scope>NUCLEOTIDE SEQUENCE [LARGE SCALE GENOMIC DNA]</scope>
    <source>
        <strain evidence="3">UAMH 3008</strain>
    </source>
</reference>
<evidence type="ECO:0000313" key="3">
    <source>
        <dbReference type="Proteomes" id="UP000034164"/>
    </source>
</evidence>
<dbReference type="GO" id="GO:0045944">
    <property type="term" value="P:positive regulation of transcription by RNA polymerase II"/>
    <property type="evidence" value="ECO:0007669"/>
    <property type="project" value="TreeGrafter"/>
</dbReference>
<organism evidence="2 3">
    <name type="scientific">[Emmonsia] crescens</name>
    <dbReference type="NCBI Taxonomy" id="73230"/>
    <lineage>
        <taxon>Eukaryota</taxon>
        <taxon>Fungi</taxon>
        <taxon>Dikarya</taxon>
        <taxon>Ascomycota</taxon>
        <taxon>Pezizomycotina</taxon>
        <taxon>Eurotiomycetes</taxon>
        <taxon>Eurotiomycetidae</taxon>
        <taxon>Onygenales</taxon>
        <taxon>Ajellomycetaceae</taxon>
        <taxon>Emergomyces</taxon>
    </lineage>
</organism>
<dbReference type="InterPro" id="IPR037800">
    <property type="entry name" value="GCN5"/>
</dbReference>
<dbReference type="Proteomes" id="UP000034164">
    <property type="component" value="Unassembled WGS sequence"/>
</dbReference>
<dbReference type="EMBL" id="LCZI01001383">
    <property type="protein sequence ID" value="KKZ60989.1"/>
    <property type="molecule type" value="Genomic_DNA"/>
</dbReference>
<dbReference type="VEuPathDB" id="FungiDB:EMCG_04366"/>
<evidence type="ECO:0000256" key="1">
    <source>
        <dbReference type="SAM" id="MobiDB-lite"/>
    </source>
</evidence>
<dbReference type="PANTHER" id="PTHR45750">
    <property type="entry name" value="GH11602P"/>
    <property type="match status" value="1"/>
</dbReference>
<protein>
    <submittedName>
        <fullName evidence="2">Histone acetyltransferase</fullName>
    </submittedName>
</protein>
<dbReference type="PANTHER" id="PTHR45750:SF3">
    <property type="entry name" value="HISTONE ACETYLTRANSFERASE"/>
    <property type="match status" value="1"/>
</dbReference>
<dbReference type="GO" id="GO:0000123">
    <property type="term" value="C:histone acetyltransferase complex"/>
    <property type="evidence" value="ECO:0007669"/>
    <property type="project" value="TreeGrafter"/>
</dbReference>
<gene>
    <name evidence="2" type="ORF">EMCG_04366</name>
</gene>
<accession>A0A0G2IYZ0</accession>
<proteinExistence type="predicted"/>
<comment type="caution">
    <text evidence="2">The sequence shown here is derived from an EMBL/GenBank/DDBJ whole genome shotgun (WGS) entry which is preliminary data.</text>
</comment>
<evidence type="ECO:0000313" key="2">
    <source>
        <dbReference type="EMBL" id="KKZ60989.1"/>
    </source>
</evidence>
<dbReference type="GO" id="GO:0010484">
    <property type="term" value="F:histone H3 acetyltransferase activity"/>
    <property type="evidence" value="ECO:0007669"/>
    <property type="project" value="TreeGrafter"/>
</dbReference>
<sequence>MEWSGDTKINQGRKLKRTSTYWIETHQVHLSFIINELKNINAKSQQPLVAKRPASEELNPASDTKRNKSFHDAQSPAVTWRVPFPEKPAVIEERNGELEFRVINNDGTRESWIILTGLKCLFQKQLLKMPKDYITHLVYDRTHSSITIIKLPLRLLAEYHSENSETASLLKWFSARSPLISR</sequence>
<dbReference type="Gene3D" id="3.40.630.30">
    <property type="match status" value="1"/>
</dbReference>
<dbReference type="AlphaFoldDB" id="A0A0G2IYZ0"/>
<feature type="region of interest" description="Disordered" evidence="1">
    <location>
        <begin position="46"/>
        <end position="74"/>
    </location>
</feature>
<dbReference type="OrthoDB" id="1937912at2759"/>
<name>A0A0G2IYZ0_9EURO</name>